<dbReference type="Proteomes" id="UP000694403">
    <property type="component" value="Unplaced"/>
</dbReference>
<reference evidence="4" key="1">
    <citation type="submission" date="2025-08" db="UniProtKB">
        <authorList>
            <consortium name="Ensembl"/>
        </authorList>
    </citation>
    <scope>IDENTIFICATION</scope>
</reference>
<dbReference type="Pfam" id="PF12516">
    <property type="entry name" value="DUF3719"/>
    <property type="match status" value="1"/>
</dbReference>
<keyword evidence="5" id="KW-1185">Reference proteome</keyword>
<evidence type="ECO:0000313" key="5">
    <source>
        <dbReference type="Proteomes" id="UP000694403"/>
    </source>
</evidence>
<feature type="domain" description="DUF3719" evidence="3">
    <location>
        <begin position="118"/>
        <end position="170"/>
    </location>
</feature>
<dbReference type="GO" id="GO:0060271">
    <property type="term" value="P:cilium assembly"/>
    <property type="evidence" value="ECO:0007669"/>
    <property type="project" value="TreeGrafter"/>
</dbReference>
<dbReference type="GO" id="GO:0061512">
    <property type="term" value="P:protein localization to cilium"/>
    <property type="evidence" value="ECO:0007669"/>
    <property type="project" value="TreeGrafter"/>
</dbReference>
<comment type="similarity">
    <text evidence="1">Belongs to the FAM149 family.</text>
</comment>
<organism evidence="4 5">
    <name type="scientific">Chelydra serpentina</name>
    <name type="common">Snapping turtle</name>
    <name type="synonym">Testudo serpentina</name>
    <dbReference type="NCBI Taxonomy" id="8475"/>
    <lineage>
        <taxon>Eukaryota</taxon>
        <taxon>Metazoa</taxon>
        <taxon>Chordata</taxon>
        <taxon>Craniata</taxon>
        <taxon>Vertebrata</taxon>
        <taxon>Euteleostomi</taxon>
        <taxon>Archelosauria</taxon>
        <taxon>Testudinata</taxon>
        <taxon>Testudines</taxon>
        <taxon>Cryptodira</taxon>
        <taxon>Durocryptodira</taxon>
        <taxon>Americhelydia</taxon>
        <taxon>Chelydroidea</taxon>
        <taxon>Chelydridae</taxon>
        <taxon>Chelydra</taxon>
    </lineage>
</organism>
<dbReference type="InterPro" id="IPR039630">
    <property type="entry name" value="FAM149"/>
</dbReference>
<name>A0A8C3XKP4_CHESE</name>
<reference evidence="4" key="2">
    <citation type="submission" date="2025-09" db="UniProtKB">
        <authorList>
            <consortium name="Ensembl"/>
        </authorList>
    </citation>
    <scope>IDENTIFICATION</scope>
</reference>
<feature type="region of interest" description="Disordered" evidence="2">
    <location>
        <begin position="501"/>
        <end position="523"/>
    </location>
</feature>
<dbReference type="PANTHER" id="PTHR31997">
    <property type="entry name" value="AGAP003710-PA"/>
    <property type="match status" value="1"/>
</dbReference>
<proteinExistence type="inferred from homology"/>
<feature type="region of interest" description="Disordered" evidence="2">
    <location>
        <begin position="580"/>
        <end position="599"/>
    </location>
</feature>
<dbReference type="PANTHER" id="PTHR31997:SF0">
    <property type="entry name" value="PRIMARY CILIUM ASSEMBLY PROTEIN FAM149B1"/>
    <property type="match status" value="1"/>
</dbReference>
<feature type="compositionally biased region" description="Polar residues" evidence="2">
    <location>
        <begin position="440"/>
        <end position="451"/>
    </location>
</feature>
<feature type="region of interest" description="Disordered" evidence="2">
    <location>
        <begin position="400"/>
        <end position="453"/>
    </location>
</feature>
<feature type="compositionally biased region" description="Low complexity" evidence="2">
    <location>
        <begin position="413"/>
        <end position="426"/>
    </location>
</feature>
<evidence type="ECO:0000256" key="2">
    <source>
        <dbReference type="SAM" id="MobiDB-lite"/>
    </source>
</evidence>
<evidence type="ECO:0000259" key="3">
    <source>
        <dbReference type="Pfam" id="PF12516"/>
    </source>
</evidence>
<dbReference type="AlphaFoldDB" id="A0A8C3XKP4"/>
<evidence type="ECO:0000256" key="1">
    <source>
        <dbReference type="ARBA" id="ARBA00008309"/>
    </source>
</evidence>
<sequence length="599" mass="67023">MRMISRYTRKPVPPDTLKIHGLAKNALEHHPLPEPLDDIYPATPATENYEEFLRESEILKESNYPDITAADNGSSWSASQSYTGTSTEDSSVFSWGYDEFDKAATRQVQQMFRHIDELLYEQKESVHVEGLQVECQQWTSSFPHLRILGKQVVIPTDEGFGWYSSSPSSSLGSLDVSPIQERDSSEFSIWGKKIPLCVTPVRKDVDFSKPPTVFSVENEGAEDGIIISEGIMEEYLAFDCRDVEEELHERKMGFSSDRQKLGFPPISPCYCMKDAVLTYVFDDVWSEVLGSVEELICRHWEGSVSDDENNVITIETMRMDPGSPFLQFEPLPLVLPRVPQAKMPSITSNLINVSQGSSGGPQQNLNGLMVIHGIHLQQRNLPLIDKILDLDDKPLLRPGSSSILSTRTRPNRTLELSTSSLSYSAHSARRRNPPPRTLHPINTNHSRSGTPRSMDEVIKGTRLPTAHDQLFSPSLMPLSRNNLLPPISTADVVEHLNTVGSQRQTDARGNSSRAQSAMEDEINHQQPQERLFLPDHLSRPNTTHAFWTDPQYRRSCTVIDYANQPRTSRGSAGTVGLQLHGSVKAHSRGGSVTKSRQAL</sequence>
<dbReference type="InterPro" id="IPR022194">
    <property type="entry name" value="DUF3719"/>
</dbReference>
<feature type="compositionally biased region" description="Polar residues" evidence="2">
    <location>
        <begin position="501"/>
        <end position="515"/>
    </location>
</feature>
<evidence type="ECO:0000313" key="4">
    <source>
        <dbReference type="Ensembl" id="ENSCSRP00000005187.1"/>
    </source>
</evidence>
<accession>A0A8C3XKP4</accession>
<protein>
    <submittedName>
        <fullName evidence="4">Family with sequence similarity 149 member B1</fullName>
    </submittedName>
</protein>
<feature type="compositionally biased region" description="Polar residues" evidence="2">
    <location>
        <begin position="590"/>
        <end position="599"/>
    </location>
</feature>
<dbReference type="Ensembl" id="ENSCSRT00000005350.1">
    <property type="protein sequence ID" value="ENSCSRP00000005187.1"/>
    <property type="gene ID" value="ENSCSRG00000003937.1"/>
</dbReference>